<keyword evidence="3" id="KW-0949">S-adenosyl-L-methionine</keyword>
<proteinExistence type="inferred from homology"/>
<feature type="domain" description="DTW" evidence="6">
    <location>
        <begin position="1"/>
        <end position="197"/>
    </location>
</feature>
<dbReference type="EC" id="2.5.1.25" evidence="1"/>
<evidence type="ECO:0000256" key="5">
    <source>
        <dbReference type="ARBA" id="ARBA00034489"/>
    </source>
</evidence>
<keyword evidence="2" id="KW-0808">Transferase</keyword>
<comment type="similarity">
    <text evidence="5">Belongs to the TDD superfamily. DTWD2 family.</text>
</comment>
<dbReference type="PANTHER" id="PTHR21392">
    <property type="entry name" value="TRNA-URIDINE AMINOCARBOXYPROPYLTRANSFERASE 2"/>
    <property type="match status" value="1"/>
</dbReference>
<evidence type="ECO:0000256" key="3">
    <source>
        <dbReference type="ARBA" id="ARBA00022691"/>
    </source>
</evidence>
<reference evidence="7" key="1">
    <citation type="submission" date="2016-10" db="EMBL/GenBank/DDBJ databases">
        <title>Sequence of Gallionella enrichment culture.</title>
        <authorList>
            <person name="Poehlein A."/>
            <person name="Muehling M."/>
            <person name="Daniel R."/>
        </authorList>
    </citation>
    <scope>NUCLEOTIDE SEQUENCE</scope>
</reference>
<evidence type="ECO:0000256" key="2">
    <source>
        <dbReference type="ARBA" id="ARBA00022679"/>
    </source>
</evidence>
<dbReference type="Pfam" id="PF03942">
    <property type="entry name" value="DTW"/>
    <property type="match status" value="1"/>
</dbReference>
<name>A0A1J5TF43_9ZZZZ</name>
<dbReference type="InterPro" id="IPR039262">
    <property type="entry name" value="DTWD2/TAPT"/>
</dbReference>
<sequence>MCYRCFWPKAACWCGSIRPMKTDTRVVLLMHPKEFKEEKAGTGRLTHLCLENSEIQMGIGFDGHPAVQALLADPSNACVLLYPGPGARNLSKGEMPASEMAGRRLVVFVLDGTWACARKMLRLSPSLQRLPRVMFTPSAPSRFRIKQQPQEGCLSTLEAVHELLCALEGAGLDRYPDRAQLLDLFERMQEYQIRCAADPDRPGYRRKPYGDPSLRRVARTVGTSRPVVRW</sequence>
<protein>
    <recommendedName>
        <fullName evidence="1">tRNA-uridine aminocarboxypropyltransferase</fullName>
        <ecNumber evidence="1">2.5.1.25</ecNumber>
    </recommendedName>
</protein>
<organism evidence="7">
    <name type="scientific">mine drainage metagenome</name>
    <dbReference type="NCBI Taxonomy" id="410659"/>
    <lineage>
        <taxon>unclassified sequences</taxon>
        <taxon>metagenomes</taxon>
        <taxon>ecological metagenomes</taxon>
    </lineage>
</organism>
<dbReference type="GO" id="GO:0016432">
    <property type="term" value="F:tRNA-uridine aminocarboxypropyltransferase activity"/>
    <property type="evidence" value="ECO:0007669"/>
    <property type="project" value="UniProtKB-EC"/>
</dbReference>
<dbReference type="GO" id="GO:0008033">
    <property type="term" value="P:tRNA processing"/>
    <property type="evidence" value="ECO:0007669"/>
    <property type="project" value="UniProtKB-KW"/>
</dbReference>
<evidence type="ECO:0000259" key="6">
    <source>
        <dbReference type="SMART" id="SM01144"/>
    </source>
</evidence>
<comment type="caution">
    <text evidence="7">The sequence shown here is derived from an EMBL/GenBank/DDBJ whole genome shotgun (WGS) entry which is preliminary data.</text>
</comment>
<evidence type="ECO:0000256" key="1">
    <source>
        <dbReference type="ARBA" id="ARBA00012386"/>
    </source>
</evidence>
<keyword evidence="4" id="KW-0819">tRNA processing</keyword>
<dbReference type="SMART" id="SM01144">
    <property type="entry name" value="DTW"/>
    <property type="match status" value="1"/>
</dbReference>
<dbReference type="PANTHER" id="PTHR21392:SF0">
    <property type="entry name" value="TRNA-URIDINE AMINOCARBOXYPROPYLTRANSFERASE 2"/>
    <property type="match status" value="1"/>
</dbReference>
<gene>
    <name evidence="7" type="ORF">GALL_40740</name>
</gene>
<evidence type="ECO:0000313" key="7">
    <source>
        <dbReference type="EMBL" id="OIR14957.1"/>
    </source>
</evidence>
<dbReference type="InterPro" id="IPR005636">
    <property type="entry name" value="DTW"/>
</dbReference>
<evidence type="ECO:0000256" key="4">
    <source>
        <dbReference type="ARBA" id="ARBA00022694"/>
    </source>
</evidence>
<dbReference type="EMBL" id="MLJW01000010">
    <property type="protein sequence ID" value="OIR14957.1"/>
    <property type="molecule type" value="Genomic_DNA"/>
</dbReference>
<dbReference type="AlphaFoldDB" id="A0A1J5TF43"/>
<accession>A0A1J5TF43</accession>